<reference evidence="2" key="1">
    <citation type="submission" date="2016-11" db="UniProtKB">
        <authorList>
            <consortium name="WormBaseParasite"/>
        </authorList>
    </citation>
    <scope>IDENTIFICATION</scope>
    <source>
        <strain evidence="2">KR3021</strain>
    </source>
</reference>
<proteinExistence type="predicted"/>
<evidence type="ECO:0000313" key="2">
    <source>
        <dbReference type="WBParaSite" id="RSKR_0000000300.1"/>
    </source>
</evidence>
<accession>A0AC35TFJ9</accession>
<sequence length="481" mass="52827">MFKLLVAILLLASTASAADSDGKNFVFSYGYFTIPTRNVSLSSSAQANIYILATTSSEAQCNLRYQLNGRKTPMVSQFYAVPGRESIVNLPANNLIKTLSPTASYVSGQLNQDQRIFVDCTEPVKVFAEFFDQESVGGDMWLVPSKQIAGTDYIFSIPPSIDFQASMITIVPTVETATNILVSAHIYFNGEVKHSQVYSVNGSIGSKALNLLTYSQNEIGNYTIALTSSSPILVNLIAPFSTKGNDAKNCVGCKESYVSYMPIPSKNEVCPRKGVAGDKRIISADFTMDIFFSSPLLTSTCTKEAIVSLVTENFKDGTTAITVNKDVQTSFAMNSHYVATSSVNGKIPTYRFGGAKADRFNPSTTLSGKIAHYVPSMDEWVTGTTEFFTFMFHCVLEVYAEDTGSTFDLSMDGGVINPRLFLKSEKIKFFGKPFVRYEISVSGERQHTFEAKRKYVAYVVCPKIEPSNVAYGYLTGFNYKV</sequence>
<dbReference type="Proteomes" id="UP000095286">
    <property type="component" value="Unplaced"/>
</dbReference>
<dbReference type="WBParaSite" id="RSKR_0000000300.1">
    <property type="protein sequence ID" value="RSKR_0000000300.1"/>
    <property type="gene ID" value="RSKR_0000000300"/>
</dbReference>
<name>A0AC35TFJ9_9BILA</name>
<evidence type="ECO:0000313" key="1">
    <source>
        <dbReference type="Proteomes" id="UP000095286"/>
    </source>
</evidence>
<protein>
    <submittedName>
        <fullName evidence="2">EGF-like domain-containing protein</fullName>
    </submittedName>
</protein>
<organism evidence="1 2">
    <name type="scientific">Rhabditophanes sp. KR3021</name>
    <dbReference type="NCBI Taxonomy" id="114890"/>
    <lineage>
        <taxon>Eukaryota</taxon>
        <taxon>Metazoa</taxon>
        <taxon>Ecdysozoa</taxon>
        <taxon>Nematoda</taxon>
        <taxon>Chromadorea</taxon>
        <taxon>Rhabditida</taxon>
        <taxon>Tylenchina</taxon>
        <taxon>Panagrolaimomorpha</taxon>
        <taxon>Strongyloidoidea</taxon>
        <taxon>Alloionematidae</taxon>
        <taxon>Rhabditophanes</taxon>
    </lineage>
</organism>